<evidence type="ECO:0000313" key="2">
    <source>
        <dbReference type="Proteomes" id="UP001176940"/>
    </source>
</evidence>
<accession>A0ABN9LR52</accession>
<dbReference type="EMBL" id="CAUEEQ010028375">
    <property type="protein sequence ID" value="CAJ0948385.1"/>
    <property type="molecule type" value="Genomic_DNA"/>
</dbReference>
<protein>
    <submittedName>
        <fullName evidence="1">Uncharacterized protein</fullName>
    </submittedName>
</protein>
<dbReference type="Proteomes" id="UP001176940">
    <property type="component" value="Unassembled WGS sequence"/>
</dbReference>
<keyword evidence="2" id="KW-1185">Reference proteome</keyword>
<name>A0ABN9LR52_9NEOB</name>
<comment type="caution">
    <text evidence="1">The sequence shown here is derived from an EMBL/GenBank/DDBJ whole genome shotgun (WGS) entry which is preliminary data.</text>
</comment>
<organism evidence="1 2">
    <name type="scientific">Ranitomeya imitator</name>
    <name type="common">mimic poison frog</name>
    <dbReference type="NCBI Taxonomy" id="111125"/>
    <lineage>
        <taxon>Eukaryota</taxon>
        <taxon>Metazoa</taxon>
        <taxon>Chordata</taxon>
        <taxon>Craniata</taxon>
        <taxon>Vertebrata</taxon>
        <taxon>Euteleostomi</taxon>
        <taxon>Amphibia</taxon>
        <taxon>Batrachia</taxon>
        <taxon>Anura</taxon>
        <taxon>Neobatrachia</taxon>
        <taxon>Hyloidea</taxon>
        <taxon>Dendrobatidae</taxon>
        <taxon>Dendrobatinae</taxon>
        <taxon>Ranitomeya</taxon>
    </lineage>
</organism>
<evidence type="ECO:0000313" key="1">
    <source>
        <dbReference type="EMBL" id="CAJ0948385.1"/>
    </source>
</evidence>
<proteinExistence type="predicted"/>
<reference evidence="1" key="1">
    <citation type="submission" date="2023-07" db="EMBL/GenBank/DDBJ databases">
        <authorList>
            <person name="Stuckert A."/>
        </authorList>
    </citation>
    <scope>NUCLEOTIDE SEQUENCE</scope>
</reference>
<gene>
    <name evidence="1" type="ORF">RIMI_LOCUS12132288</name>
</gene>
<sequence>MIRQSLPVQENDSMSKKWGSYFADCIAGAKSSQDTPNLTWCCSSIRNYSTIAIPSIAAIVETWRKFLRYRYTKRFTNNHDQRYDLAVIVDLPLDFKFTRFSGSNTDIDGYFPPASRNPLISEF</sequence>